<comment type="similarity">
    <text evidence="2">Belongs to the small GTPase superfamily. Rab family.</text>
</comment>
<keyword evidence="5" id="KW-0342">GTP-binding</keyword>
<dbReference type="SMART" id="SM00176">
    <property type="entry name" value="RAN"/>
    <property type="match status" value="1"/>
</dbReference>
<sequence>MSAEQYDLLFKLLLIGDSGVGKSCLLVRFADDSFSESFISTIGVDFKIRTMKHGNRNIKLQIWDTAGQERFRTITSSYYRGAHGIMIVYDTTDLESFENVKSWLREIGRFANANVSKLLVGNKADLESERAVDTAMAQAFADEHGMKLLETSAKTAQNVEEAFLAMAREIEDADNFQPIARPERASININAKDANVKSGGCC</sequence>
<dbReference type="PROSITE" id="PS51420">
    <property type="entry name" value="RHO"/>
    <property type="match status" value="1"/>
</dbReference>
<evidence type="ECO:0000313" key="9">
    <source>
        <dbReference type="EMBL" id="KAA8496923.1"/>
    </source>
</evidence>
<dbReference type="NCBIfam" id="TIGR00231">
    <property type="entry name" value="small_GTP"/>
    <property type="match status" value="1"/>
</dbReference>
<evidence type="ECO:0000256" key="6">
    <source>
        <dbReference type="ARBA" id="ARBA00023136"/>
    </source>
</evidence>
<dbReference type="OrthoDB" id="9989112at2759"/>
<keyword evidence="7" id="KW-0449">Lipoprotein</keyword>
<dbReference type="OMA" id="PDYHYLF"/>
<dbReference type="FunFam" id="3.40.50.300:FF:000308">
    <property type="entry name" value="ras-related protein RABE1c-like"/>
    <property type="match status" value="1"/>
</dbReference>
<dbReference type="CDD" id="cd01869">
    <property type="entry name" value="Rab1_Ypt1"/>
    <property type="match status" value="1"/>
</dbReference>
<dbReference type="PRINTS" id="PR00449">
    <property type="entry name" value="RASTRNSFRMNG"/>
</dbReference>
<reference evidence="10" key="1">
    <citation type="journal article" date="2019" name="Nat. Commun.">
        <title>Expansion of phycobilisome linker gene families in mesophilic red algae.</title>
        <authorList>
            <person name="Lee J."/>
            <person name="Kim D."/>
            <person name="Bhattacharya D."/>
            <person name="Yoon H.S."/>
        </authorList>
    </citation>
    <scope>NUCLEOTIDE SEQUENCE [LARGE SCALE GENOMIC DNA]</scope>
    <source>
        <strain evidence="10">CCMP 1328</strain>
    </source>
</reference>
<proteinExistence type="inferred from homology"/>
<dbReference type="SMART" id="SM00174">
    <property type="entry name" value="RHO"/>
    <property type="match status" value="1"/>
</dbReference>
<dbReference type="Gene3D" id="3.40.50.300">
    <property type="entry name" value="P-loop containing nucleotide triphosphate hydrolases"/>
    <property type="match status" value="1"/>
</dbReference>
<dbReference type="SUPFAM" id="SSF52540">
    <property type="entry name" value="P-loop containing nucleoside triphosphate hydrolases"/>
    <property type="match status" value="1"/>
</dbReference>
<keyword evidence="3" id="KW-1003">Cell membrane</keyword>
<dbReference type="PANTHER" id="PTHR47980">
    <property type="entry name" value="LD44762P"/>
    <property type="match status" value="1"/>
</dbReference>
<dbReference type="EMBL" id="VRMN01000002">
    <property type="protein sequence ID" value="KAA8496923.1"/>
    <property type="molecule type" value="Genomic_DNA"/>
</dbReference>
<dbReference type="GO" id="GO:0003924">
    <property type="term" value="F:GTPase activity"/>
    <property type="evidence" value="ECO:0007669"/>
    <property type="project" value="InterPro"/>
</dbReference>
<accession>A0A5J4Z205</accession>
<name>A0A5J4Z205_PORPP</name>
<dbReference type="GO" id="GO:0005886">
    <property type="term" value="C:plasma membrane"/>
    <property type="evidence" value="ECO:0007669"/>
    <property type="project" value="UniProtKB-SubCell"/>
</dbReference>
<evidence type="ECO:0000256" key="3">
    <source>
        <dbReference type="ARBA" id="ARBA00022475"/>
    </source>
</evidence>
<dbReference type="GO" id="GO:0005525">
    <property type="term" value="F:GTP binding"/>
    <property type="evidence" value="ECO:0007669"/>
    <property type="project" value="UniProtKB-KW"/>
</dbReference>
<comment type="caution">
    <text evidence="9">The sequence shown here is derived from an EMBL/GenBank/DDBJ whole genome shotgun (WGS) entry which is preliminary data.</text>
</comment>
<dbReference type="InterPro" id="IPR001806">
    <property type="entry name" value="Small_GTPase"/>
</dbReference>
<evidence type="ECO:0000256" key="5">
    <source>
        <dbReference type="ARBA" id="ARBA00023134"/>
    </source>
</evidence>
<keyword evidence="10" id="KW-1185">Reference proteome</keyword>
<evidence type="ECO:0000313" key="10">
    <source>
        <dbReference type="Proteomes" id="UP000324585"/>
    </source>
</evidence>
<evidence type="ECO:0000256" key="1">
    <source>
        <dbReference type="ARBA" id="ARBA00004193"/>
    </source>
</evidence>
<keyword evidence="4" id="KW-0547">Nucleotide-binding</keyword>
<dbReference type="SMART" id="SM00173">
    <property type="entry name" value="RAS"/>
    <property type="match status" value="1"/>
</dbReference>
<dbReference type="InterPro" id="IPR027417">
    <property type="entry name" value="P-loop_NTPase"/>
</dbReference>
<dbReference type="InterPro" id="IPR050305">
    <property type="entry name" value="Small_GTPase_Rab"/>
</dbReference>
<organism evidence="9 10">
    <name type="scientific">Porphyridium purpureum</name>
    <name type="common">Red alga</name>
    <name type="synonym">Porphyridium cruentum</name>
    <dbReference type="NCBI Taxonomy" id="35688"/>
    <lineage>
        <taxon>Eukaryota</taxon>
        <taxon>Rhodophyta</taxon>
        <taxon>Bangiophyceae</taxon>
        <taxon>Porphyridiales</taxon>
        <taxon>Porphyridiaceae</taxon>
        <taxon>Porphyridium</taxon>
    </lineage>
</organism>
<dbReference type="PROSITE" id="PS51419">
    <property type="entry name" value="RAB"/>
    <property type="match status" value="1"/>
</dbReference>
<dbReference type="Proteomes" id="UP000324585">
    <property type="component" value="Unassembled WGS sequence"/>
</dbReference>
<dbReference type="AlphaFoldDB" id="A0A5J4Z205"/>
<comment type="subcellular location">
    <subcellularLocation>
        <location evidence="1">Cell membrane</location>
        <topology evidence="1">Lipid-anchor</topology>
    </subcellularLocation>
</comment>
<dbReference type="PROSITE" id="PS51421">
    <property type="entry name" value="RAS"/>
    <property type="match status" value="1"/>
</dbReference>
<dbReference type="PROSITE" id="PS51417">
    <property type="entry name" value="ARF"/>
    <property type="match status" value="1"/>
</dbReference>
<gene>
    <name evidence="9" type="ORF">FVE85_0652</name>
</gene>
<evidence type="ECO:0000256" key="4">
    <source>
        <dbReference type="ARBA" id="ARBA00022741"/>
    </source>
</evidence>
<dbReference type="SMART" id="SM00175">
    <property type="entry name" value="RAB"/>
    <property type="match status" value="1"/>
</dbReference>
<dbReference type="Pfam" id="PF00071">
    <property type="entry name" value="Ras"/>
    <property type="match status" value="1"/>
</dbReference>
<dbReference type="InterPro" id="IPR057289">
    <property type="entry name" value="Rab1/Ypt1"/>
</dbReference>
<evidence type="ECO:0000256" key="8">
    <source>
        <dbReference type="ARBA" id="ARBA00023289"/>
    </source>
</evidence>
<evidence type="ECO:0000256" key="7">
    <source>
        <dbReference type="ARBA" id="ARBA00023288"/>
    </source>
</evidence>
<dbReference type="InterPro" id="IPR005225">
    <property type="entry name" value="Small_GTP-bd"/>
</dbReference>
<evidence type="ECO:0000256" key="2">
    <source>
        <dbReference type="ARBA" id="ARBA00006270"/>
    </source>
</evidence>
<protein>
    <submittedName>
        <fullName evidence="9">Ras-related protein RABD2c</fullName>
    </submittedName>
</protein>
<keyword evidence="6" id="KW-0472">Membrane</keyword>
<keyword evidence="8" id="KW-0636">Prenylation</keyword>